<dbReference type="PANTHER" id="PTHR43399">
    <property type="entry name" value="SUBTILISIN-RELATED"/>
    <property type="match status" value="1"/>
</dbReference>
<evidence type="ECO:0000256" key="2">
    <source>
        <dbReference type="ARBA" id="ARBA00022670"/>
    </source>
</evidence>
<dbReference type="PROSITE" id="PS00137">
    <property type="entry name" value="SUBTILASE_HIS"/>
    <property type="match status" value="1"/>
</dbReference>
<evidence type="ECO:0000256" key="1">
    <source>
        <dbReference type="ARBA" id="ARBA00011073"/>
    </source>
</evidence>
<dbReference type="SUPFAM" id="SSF52743">
    <property type="entry name" value="Subtilisin-like"/>
    <property type="match status" value="1"/>
</dbReference>
<gene>
    <name evidence="8" type="ORF">QTN47_06670</name>
</gene>
<comment type="caution">
    <text evidence="8">The sequence shown here is derived from an EMBL/GenBank/DDBJ whole genome shotgun (WGS) entry which is preliminary data.</text>
</comment>
<reference evidence="8 9" key="1">
    <citation type="submission" date="2023-07" db="EMBL/GenBank/DDBJ databases">
        <authorList>
            <person name="Lian W.-H."/>
        </authorList>
    </citation>
    <scope>NUCLEOTIDE SEQUENCE [LARGE SCALE GENOMIC DNA]</scope>
    <source>
        <strain evidence="8 9">SYSU DXS3180</strain>
    </source>
</reference>
<proteinExistence type="inferred from homology"/>
<comment type="similarity">
    <text evidence="1 5 6">Belongs to the peptidase S8 family.</text>
</comment>
<dbReference type="PROSITE" id="PS51892">
    <property type="entry name" value="SUBTILASE"/>
    <property type="match status" value="1"/>
</dbReference>
<dbReference type="PROSITE" id="PS00138">
    <property type="entry name" value="SUBTILASE_SER"/>
    <property type="match status" value="1"/>
</dbReference>
<feature type="active site" description="Charge relay system" evidence="5">
    <location>
        <position position="294"/>
    </location>
</feature>
<dbReference type="GO" id="GO:0016787">
    <property type="term" value="F:hydrolase activity"/>
    <property type="evidence" value="ECO:0007669"/>
    <property type="project" value="UniProtKB-KW"/>
</dbReference>
<dbReference type="RefSeq" id="WP_369328574.1">
    <property type="nucleotide sequence ID" value="NZ_JAULBC010000002.1"/>
</dbReference>
<evidence type="ECO:0000256" key="3">
    <source>
        <dbReference type="ARBA" id="ARBA00022801"/>
    </source>
</evidence>
<feature type="domain" description="Peptidase S8/S53" evidence="7">
    <location>
        <begin position="61"/>
        <end position="505"/>
    </location>
</feature>
<feature type="active site" description="Charge relay system" evidence="5">
    <location>
        <position position="467"/>
    </location>
</feature>
<accession>A0ABV3ZC64</accession>
<dbReference type="CDD" id="cd07483">
    <property type="entry name" value="Peptidases_S8_Subtilisin_Novo-like"/>
    <property type="match status" value="1"/>
</dbReference>
<keyword evidence="2 5" id="KW-0645">Protease</keyword>
<dbReference type="InterPro" id="IPR034080">
    <property type="entry name" value="Protease_P7-like_dom"/>
</dbReference>
<name>A0ABV3ZC64_9BACT</name>
<dbReference type="PROSITE" id="PS00136">
    <property type="entry name" value="SUBTILASE_ASP"/>
    <property type="match status" value="1"/>
</dbReference>
<keyword evidence="9" id="KW-1185">Reference proteome</keyword>
<dbReference type="InterPro" id="IPR000209">
    <property type="entry name" value="Peptidase_S8/S53_dom"/>
</dbReference>
<dbReference type="InterPro" id="IPR051048">
    <property type="entry name" value="Peptidase_S8/S53_subtilisin"/>
</dbReference>
<keyword evidence="4 5" id="KW-0720">Serine protease</keyword>
<keyword evidence="3 5" id="KW-0378">Hydrolase</keyword>
<feature type="active site" description="Charge relay system" evidence="5">
    <location>
        <position position="67"/>
    </location>
</feature>
<dbReference type="Proteomes" id="UP001560573">
    <property type="component" value="Unassembled WGS sequence"/>
</dbReference>
<dbReference type="InterPro" id="IPR015500">
    <property type="entry name" value="Peptidase_S8_subtilisin-rel"/>
</dbReference>
<evidence type="ECO:0000313" key="9">
    <source>
        <dbReference type="Proteomes" id="UP001560573"/>
    </source>
</evidence>
<sequence>MMRTWLIQLSLVCFIVTISSSGYSQAELKGWHLLDPQKDTFYGISIDKTYGFLKGKTFQPIIVGVIDSGVDTTHEDLKNVLWHNTKEIPNNGIDDDGNGYVDDYYGWNFLGNKEGSNLKKDVDERTRVYYRFKNKFSGKSIDEDTLGAYEKHQYQLWQQAAKEINSSSDEQVEVMLLDVTLKALKKHDKVLRDEMKKDEFSYRDVEDFEASNNKARQAKMGYLTCMKMLGFEADEKNTTIISELSDYVENKKEAADAKTNAPPDYRAQIIGDDYFNINDKYYGNADVMGPSPLHGTHVSGIIAAQRDNNLGAQGVADHVKIMMVRAIPDGDEYDKDVALAIKYAVDNGARVINMSFGKSFSPEKKWVDEAIHYAETKDVLIVHASGNESTNIDEKTNYPNNELLEFRSKASNFINVGASGDPKVADGKIIADFSNYGKNNVDVFAPGVKIYSTLPGGHEYGFLKGTSMAAPVVTGIAAIIRSYYPDLTAKQVKYIIEKSAIPLSDTSTQLFIPGTKEKACMDDLCQTGGFVNAYAAIKLAAALQEQIDLAKRPIDKLPKTTIKNARVKD</sequence>
<dbReference type="InterPro" id="IPR023827">
    <property type="entry name" value="Peptidase_S8_Asp-AS"/>
</dbReference>
<dbReference type="InterPro" id="IPR022398">
    <property type="entry name" value="Peptidase_S8_His-AS"/>
</dbReference>
<organism evidence="8 9">
    <name type="scientific">Danxiaibacter flavus</name>
    <dbReference type="NCBI Taxonomy" id="3049108"/>
    <lineage>
        <taxon>Bacteria</taxon>
        <taxon>Pseudomonadati</taxon>
        <taxon>Bacteroidota</taxon>
        <taxon>Chitinophagia</taxon>
        <taxon>Chitinophagales</taxon>
        <taxon>Chitinophagaceae</taxon>
        <taxon>Danxiaibacter</taxon>
    </lineage>
</organism>
<evidence type="ECO:0000313" key="8">
    <source>
        <dbReference type="EMBL" id="MEX6687170.1"/>
    </source>
</evidence>
<dbReference type="InterPro" id="IPR036852">
    <property type="entry name" value="Peptidase_S8/S53_dom_sf"/>
</dbReference>
<evidence type="ECO:0000256" key="5">
    <source>
        <dbReference type="PROSITE-ProRule" id="PRU01240"/>
    </source>
</evidence>
<protein>
    <submittedName>
        <fullName evidence="8">S8 family peptidase</fullName>
        <ecNumber evidence="8">3.4.-.-</ecNumber>
    </submittedName>
</protein>
<dbReference type="EMBL" id="JAULBC010000002">
    <property type="protein sequence ID" value="MEX6687170.1"/>
    <property type="molecule type" value="Genomic_DNA"/>
</dbReference>
<dbReference type="Pfam" id="PF00082">
    <property type="entry name" value="Peptidase_S8"/>
    <property type="match status" value="1"/>
</dbReference>
<dbReference type="Gene3D" id="3.40.50.200">
    <property type="entry name" value="Peptidase S8/S53 domain"/>
    <property type="match status" value="2"/>
</dbReference>
<dbReference type="PANTHER" id="PTHR43399:SF4">
    <property type="entry name" value="CELL WALL-ASSOCIATED PROTEASE"/>
    <property type="match status" value="1"/>
</dbReference>
<evidence type="ECO:0000259" key="7">
    <source>
        <dbReference type="Pfam" id="PF00082"/>
    </source>
</evidence>
<dbReference type="PRINTS" id="PR00723">
    <property type="entry name" value="SUBTILISIN"/>
</dbReference>
<dbReference type="InterPro" id="IPR023828">
    <property type="entry name" value="Peptidase_S8_Ser-AS"/>
</dbReference>
<dbReference type="EC" id="3.4.-.-" evidence="8"/>
<evidence type="ECO:0000256" key="4">
    <source>
        <dbReference type="ARBA" id="ARBA00022825"/>
    </source>
</evidence>
<evidence type="ECO:0000256" key="6">
    <source>
        <dbReference type="RuleBase" id="RU003355"/>
    </source>
</evidence>